<feature type="domain" description="Response regulatory" evidence="2">
    <location>
        <begin position="4"/>
        <end position="132"/>
    </location>
</feature>
<evidence type="ECO:0000256" key="1">
    <source>
        <dbReference type="PROSITE-ProRule" id="PRU00169"/>
    </source>
</evidence>
<accession>A0A9D7E231</accession>
<dbReference type="EMBL" id="JADJEV010000005">
    <property type="protein sequence ID" value="MBK6975061.1"/>
    <property type="molecule type" value="Genomic_DNA"/>
</dbReference>
<feature type="modified residue" description="4-aspartylphosphate" evidence="1">
    <location>
        <position position="65"/>
    </location>
</feature>
<dbReference type="SUPFAM" id="SSF52172">
    <property type="entry name" value="CheY-like"/>
    <property type="match status" value="1"/>
</dbReference>
<dbReference type="CDD" id="cd17557">
    <property type="entry name" value="REC_Rcp-like"/>
    <property type="match status" value="1"/>
</dbReference>
<dbReference type="SMART" id="SM00448">
    <property type="entry name" value="REC"/>
    <property type="match status" value="1"/>
</dbReference>
<dbReference type="PANTHER" id="PTHR44520">
    <property type="entry name" value="RESPONSE REGULATOR RCP1-RELATED"/>
    <property type="match status" value="1"/>
</dbReference>
<dbReference type="PANTHER" id="PTHR44520:SF1">
    <property type="entry name" value="TWO-COMPONENT SYSTEM REGULATORY PROTEIN"/>
    <property type="match status" value="1"/>
</dbReference>
<organism evidence="3 4">
    <name type="scientific">Candidatus Methylophosphatis roskildensis</name>
    <dbReference type="NCBI Taxonomy" id="2899263"/>
    <lineage>
        <taxon>Bacteria</taxon>
        <taxon>Pseudomonadati</taxon>
        <taxon>Pseudomonadota</taxon>
        <taxon>Betaproteobacteria</taxon>
        <taxon>Nitrosomonadales</taxon>
        <taxon>Sterolibacteriaceae</taxon>
        <taxon>Candidatus Methylophosphatis</taxon>
    </lineage>
</organism>
<evidence type="ECO:0000313" key="3">
    <source>
        <dbReference type="EMBL" id="MBK6975061.1"/>
    </source>
</evidence>
<name>A0A9D7E231_9PROT</name>
<dbReference type="PROSITE" id="PS50110">
    <property type="entry name" value="RESPONSE_REGULATORY"/>
    <property type="match status" value="1"/>
</dbReference>
<comment type="caution">
    <text evidence="3">The sequence shown here is derived from an EMBL/GenBank/DDBJ whole genome shotgun (WGS) entry which is preliminary data.</text>
</comment>
<dbReference type="InterPro" id="IPR011006">
    <property type="entry name" value="CheY-like_superfamily"/>
</dbReference>
<dbReference type="AlphaFoldDB" id="A0A9D7E231"/>
<evidence type="ECO:0000313" key="4">
    <source>
        <dbReference type="Proteomes" id="UP000807785"/>
    </source>
</evidence>
<keyword evidence="1" id="KW-0597">Phosphoprotein</keyword>
<gene>
    <name evidence="3" type="ORF">IPH26_19715</name>
</gene>
<dbReference type="InterPro" id="IPR052893">
    <property type="entry name" value="TCS_response_regulator"/>
</dbReference>
<dbReference type="Pfam" id="PF00072">
    <property type="entry name" value="Response_reg"/>
    <property type="match status" value="1"/>
</dbReference>
<dbReference type="Gene3D" id="3.40.50.2300">
    <property type="match status" value="1"/>
</dbReference>
<dbReference type="GO" id="GO:0000160">
    <property type="term" value="P:phosphorelay signal transduction system"/>
    <property type="evidence" value="ECO:0007669"/>
    <property type="project" value="InterPro"/>
</dbReference>
<sequence>MNEYVLLVEDNDQDEKLTVRSLRKAGVVNPIEVVRDGQQALDYLFGTGEFARVGQPDVPIVMILDLGLPRVSGLDVLKRVRQHHATRLMPVVMLTSSDEEQDRLKSYQNGANAFVRKPVDFAEFAITVTRVGVFWALTNQPPPPV</sequence>
<evidence type="ECO:0000259" key="2">
    <source>
        <dbReference type="PROSITE" id="PS50110"/>
    </source>
</evidence>
<proteinExistence type="predicted"/>
<protein>
    <submittedName>
        <fullName evidence="3">Response regulator</fullName>
    </submittedName>
</protein>
<reference evidence="3" key="1">
    <citation type="submission" date="2020-10" db="EMBL/GenBank/DDBJ databases">
        <title>Connecting structure to function with the recovery of over 1000 high-quality activated sludge metagenome-assembled genomes encoding full-length rRNA genes using long-read sequencing.</title>
        <authorList>
            <person name="Singleton C.M."/>
            <person name="Petriglieri F."/>
            <person name="Kristensen J.M."/>
            <person name="Kirkegaard R.H."/>
            <person name="Michaelsen T.Y."/>
            <person name="Andersen M.H."/>
            <person name="Karst S.M."/>
            <person name="Dueholm M.S."/>
            <person name="Nielsen P.H."/>
            <person name="Albertsen M."/>
        </authorList>
    </citation>
    <scope>NUCLEOTIDE SEQUENCE</scope>
    <source>
        <strain evidence="3">Bjer_18-Q3-R1-45_BAT3C.347</strain>
    </source>
</reference>
<dbReference type="InterPro" id="IPR001789">
    <property type="entry name" value="Sig_transdc_resp-reg_receiver"/>
</dbReference>
<dbReference type="Proteomes" id="UP000807785">
    <property type="component" value="Unassembled WGS sequence"/>
</dbReference>